<dbReference type="Proteomes" id="UP000257109">
    <property type="component" value="Unassembled WGS sequence"/>
</dbReference>
<feature type="transmembrane region" description="Helical" evidence="1">
    <location>
        <begin position="141"/>
        <end position="163"/>
    </location>
</feature>
<keyword evidence="1" id="KW-0472">Membrane</keyword>
<comment type="caution">
    <text evidence="2">The sequence shown here is derived from an EMBL/GenBank/DDBJ whole genome shotgun (WGS) entry which is preliminary data.</text>
</comment>
<evidence type="ECO:0000313" key="2">
    <source>
        <dbReference type="EMBL" id="RDY06505.1"/>
    </source>
</evidence>
<accession>A0A371HUN1</accession>
<feature type="transmembrane region" description="Helical" evidence="1">
    <location>
        <begin position="21"/>
        <end position="40"/>
    </location>
</feature>
<gene>
    <name evidence="2" type="ORF">CR513_09497</name>
</gene>
<evidence type="ECO:0000256" key="1">
    <source>
        <dbReference type="SAM" id="Phobius"/>
    </source>
</evidence>
<dbReference type="STRING" id="157652.A0A371HUN1"/>
<dbReference type="OrthoDB" id="264392at2759"/>
<reference evidence="2" key="1">
    <citation type="submission" date="2018-05" db="EMBL/GenBank/DDBJ databases">
        <title>Draft genome of Mucuna pruriens seed.</title>
        <authorList>
            <person name="Nnadi N.E."/>
            <person name="Vos R."/>
            <person name="Hasami M.H."/>
            <person name="Devisetty U.K."/>
            <person name="Aguiy J.C."/>
        </authorList>
    </citation>
    <scope>NUCLEOTIDE SEQUENCE [LARGE SCALE GENOMIC DNA]</scope>
    <source>
        <strain evidence="2">JCA_2017</strain>
    </source>
</reference>
<keyword evidence="1" id="KW-1133">Transmembrane helix</keyword>
<dbReference type="AlphaFoldDB" id="A0A371HUN1"/>
<protein>
    <recommendedName>
        <fullName evidence="4">Folate-biopterin transporter 1, chloroplastic</fullName>
    </recommendedName>
</protein>
<dbReference type="EMBL" id="QJKJ01001675">
    <property type="protein sequence ID" value="RDY06505.1"/>
    <property type="molecule type" value="Genomic_DNA"/>
</dbReference>
<feature type="transmembrane region" description="Helical" evidence="1">
    <location>
        <begin position="86"/>
        <end position="107"/>
    </location>
</feature>
<evidence type="ECO:0000313" key="3">
    <source>
        <dbReference type="Proteomes" id="UP000257109"/>
    </source>
</evidence>
<keyword evidence="3" id="KW-1185">Reference proteome</keyword>
<organism evidence="2 3">
    <name type="scientific">Mucuna pruriens</name>
    <name type="common">Velvet bean</name>
    <name type="synonym">Dolichos pruriens</name>
    <dbReference type="NCBI Taxonomy" id="157652"/>
    <lineage>
        <taxon>Eukaryota</taxon>
        <taxon>Viridiplantae</taxon>
        <taxon>Streptophyta</taxon>
        <taxon>Embryophyta</taxon>
        <taxon>Tracheophyta</taxon>
        <taxon>Spermatophyta</taxon>
        <taxon>Magnoliopsida</taxon>
        <taxon>eudicotyledons</taxon>
        <taxon>Gunneridae</taxon>
        <taxon>Pentapetalae</taxon>
        <taxon>rosids</taxon>
        <taxon>fabids</taxon>
        <taxon>Fabales</taxon>
        <taxon>Fabaceae</taxon>
        <taxon>Papilionoideae</taxon>
        <taxon>50 kb inversion clade</taxon>
        <taxon>NPAAA clade</taxon>
        <taxon>indigoferoid/millettioid clade</taxon>
        <taxon>Phaseoleae</taxon>
        <taxon>Mucuna</taxon>
    </lineage>
</organism>
<name>A0A371HUN1_MUCPR</name>
<proteinExistence type="predicted"/>
<feature type="transmembrane region" description="Helical" evidence="1">
    <location>
        <begin position="60"/>
        <end position="79"/>
    </location>
</feature>
<keyword evidence="1" id="KW-0812">Transmembrane</keyword>
<evidence type="ECO:0008006" key="4">
    <source>
        <dbReference type="Google" id="ProtNLM"/>
    </source>
</evidence>
<sequence>MPASRHGMVTTKVTKRTKATLVALPTIMPSMTISAVFLPFDCHYPFQKNHSNWTLSRQLSYGFFTLHGLSNLCMSLLVILSPSLKVISSVLSRLISALSWSLMATFVDNKYNLWRGHAVSHKAPQDIFRGSLAFGGIVSSYFSGALMATYRVGFLAPAIVVLVKEQPRFSTTRKKISLLLAPIVGVAPRRTRRDIPNAVLQRFLIFCLLSLRYSL</sequence>
<feature type="non-terminal residue" evidence="2">
    <location>
        <position position="1"/>
    </location>
</feature>